<feature type="region of interest" description="Disordered" evidence="2">
    <location>
        <begin position="1"/>
        <end position="41"/>
    </location>
</feature>
<dbReference type="Proteomes" id="UP000247498">
    <property type="component" value="Unassembled WGS sequence"/>
</dbReference>
<keyword evidence="4" id="KW-1185">Reference proteome</keyword>
<feature type="compositionally biased region" description="Low complexity" evidence="2">
    <location>
        <begin position="1"/>
        <end position="25"/>
    </location>
</feature>
<dbReference type="EMBL" id="BDRX01000046">
    <property type="protein sequence ID" value="GBF93952.1"/>
    <property type="molecule type" value="Genomic_DNA"/>
</dbReference>
<dbReference type="GO" id="GO:0005930">
    <property type="term" value="C:axoneme"/>
    <property type="evidence" value="ECO:0007669"/>
    <property type="project" value="UniProtKB-SubCell"/>
</dbReference>
<sequence>MPAASLRPPPASSSAPAPARRPSMSCGVQPMQSPPPGLSPVLREEALPGPALEAVAAALAAEPVALARLRLVCAAARCAVDAQLAAVAVHAAPPADGAADGLPPAAVARLAAARPRMRRLTLRVGGGGGCGGAGAARRPPAWAVPRCEAEAAEAGAAAWRDLGARVAALPPRAWAGLRVLCLESPDSPCWPGCAVPAALIAALARAAPGLESISGLAAAGAAPLEALAPLARPLRALRVAVCDAGGPSCGGGGTALADAAADALAALGSLTLLRVDDLTAGPGVLRRAAPRLRALERLETGSRDAAEGPLPLAACAALRQLRAGLRAQDQFGWTLALAVLDGAPMRGVTRLELHAAGGPLELGAAFLNRLAFALPGLRELSFEPGLRVGIGEGLLVPFAALTSLELAAFTGAAPLAAAAPNLERLALRAPAARQPAGQLLEGHPTLRQLVLLPGADGQGDEGGGAALGAAALHSLPALQALQLYNAALVTHHCSAAAPAERAAAVASWAAQLPPSVTDLTVGLPTSNGRRPGPAAASEGLCIDAAEALAALSATPAARRLRRLHLERCCVGPAAACAGALDCLARWPALEQLVLTFGSPKPADSRSGEGGDPRPFGAAVTTAHLEALLAPLPALAAARPPQAPLRVELRLPADGPLAAAVDWPRCEALMERHGDLLEISFWR</sequence>
<reference evidence="3 4" key="1">
    <citation type="journal article" date="2018" name="Sci. Rep.">
        <title>Raphidocelis subcapitata (=Pseudokirchneriella subcapitata) provides an insight into genome evolution and environmental adaptations in the Sphaeropleales.</title>
        <authorList>
            <person name="Suzuki S."/>
            <person name="Yamaguchi H."/>
            <person name="Nakajima N."/>
            <person name="Kawachi M."/>
        </authorList>
    </citation>
    <scope>NUCLEOTIDE SEQUENCE [LARGE SCALE GENOMIC DNA]</scope>
    <source>
        <strain evidence="3 4">NIES-35</strain>
    </source>
</reference>
<protein>
    <submittedName>
        <fullName evidence="3">Uncharacterized protein</fullName>
    </submittedName>
</protein>
<comment type="caution">
    <text evidence="3">The sequence shown here is derived from an EMBL/GenBank/DDBJ whole genome shotgun (WGS) entry which is preliminary data.</text>
</comment>
<evidence type="ECO:0000313" key="4">
    <source>
        <dbReference type="Proteomes" id="UP000247498"/>
    </source>
</evidence>
<accession>A0A2V0P4W4</accession>
<evidence type="ECO:0000256" key="2">
    <source>
        <dbReference type="SAM" id="MobiDB-lite"/>
    </source>
</evidence>
<dbReference type="Gene3D" id="3.80.10.10">
    <property type="entry name" value="Ribonuclease Inhibitor"/>
    <property type="match status" value="1"/>
</dbReference>
<dbReference type="InterPro" id="IPR032675">
    <property type="entry name" value="LRR_dom_sf"/>
</dbReference>
<name>A0A2V0P4W4_9CHLO</name>
<organism evidence="3 4">
    <name type="scientific">Raphidocelis subcapitata</name>
    <dbReference type="NCBI Taxonomy" id="307507"/>
    <lineage>
        <taxon>Eukaryota</taxon>
        <taxon>Viridiplantae</taxon>
        <taxon>Chlorophyta</taxon>
        <taxon>core chlorophytes</taxon>
        <taxon>Chlorophyceae</taxon>
        <taxon>CS clade</taxon>
        <taxon>Sphaeropleales</taxon>
        <taxon>Selenastraceae</taxon>
        <taxon>Raphidocelis</taxon>
    </lineage>
</organism>
<evidence type="ECO:0000313" key="3">
    <source>
        <dbReference type="EMBL" id="GBF93952.1"/>
    </source>
</evidence>
<dbReference type="AlphaFoldDB" id="A0A2V0P4W4"/>
<gene>
    <name evidence="3" type="ORF">Rsub_06201</name>
</gene>
<evidence type="ECO:0000256" key="1">
    <source>
        <dbReference type="ARBA" id="ARBA00004430"/>
    </source>
</evidence>
<dbReference type="InParanoid" id="A0A2V0P4W4"/>
<proteinExistence type="predicted"/>
<comment type="subcellular location">
    <subcellularLocation>
        <location evidence="1">Cytoplasm</location>
        <location evidence="1">Cytoskeleton</location>
        <location evidence="1">Cilium axoneme</location>
    </subcellularLocation>
</comment>